<dbReference type="InterPro" id="IPR004038">
    <property type="entry name" value="Ribosomal_eL8/eL30/eS12/Gad45"/>
</dbReference>
<name>A0A2V3IBS1_9FLOR</name>
<dbReference type="InterPro" id="IPR029064">
    <property type="entry name" value="Ribosomal_eL30-like_sf"/>
</dbReference>
<dbReference type="STRING" id="448386.A0A2V3IBS1"/>
<sequence>MDILKALQEVLKKSVVHTDWFRGLNEVVKALDRGQVQLCILASDCDEPRYTRLIDALCAVHEVALVRVPDKKQLGEWAGLCKIDKEEFGESSPGYELLLEYLKESKKMETSNCYRLELP</sequence>
<dbReference type="OrthoDB" id="10249311at2759"/>
<evidence type="ECO:0000256" key="3">
    <source>
        <dbReference type="ARBA" id="ARBA00023274"/>
    </source>
</evidence>
<comment type="similarity">
    <text evidence="1 4">Belongs to the eukaryotic ribosomal protein eS12 family.</text>
</comment>
<dbReference type="Proteomes" id="UP000247409">
    <property type="component" value="Unassembled WGS sequence"/>
</dbReference>
<evidence type="ECO:0000313" key="7">
    <source>
        <dbReference type="Proteomes" id="UP000247409"/>
    </source>
</evidence>
<evidence type="ECO:0000256" key="1">
    <source>
        <dbReference type="ARBA" id="ARBA00005824"/>
    </source>
</evidence>
<dbReference type="PANTHER" id="PTHR11843">
    <property type="entry name" value="40S RIBOSOMAL PROTEIN S12"/>
    <property type="match status" value="1"/>
</dbReference>
<dbReference type="AlphaFoldDB" id="A0A2V3IBS1"/>
<evidence type="ECO:0000313" key="6">
    <source>
        <dbReference type="EMBL" id="PXF39549.1"/>
    </source>
</evidence>
<accession>A0A2V3IBS1</accession>
<evidence type="ECO:0000256" key="4">
    <source>
        <dbReference type="RuleBase" id="RU000670"/>
    </source>
</evidence>
<keyword evidence="2 4" id="KW-0689">Ribosomal protein</keyword>
<proteinExistence type="inferred from homology"/>
<organism evidence="6 7">
    <name type="scientific">Gracilariopsis chorda</name>
    <dbReference type="NCBI Taxonomy" id="448386"/>
    <lineage>
        <taxon>Eukaryota</taxon>
        <taxon>Rhodophyta</taxon>
        <taxon>Florideophyceae</taxon>
        <taxon>Rhodymeniophycidae</taxon>
        <taxon>Gracilariales</taxon>
        <taxon>Gracilariaceae</taxon>
        <taxon>Gracilariopsis</taxon>
    </lineage>
</organism>
<feature type="domain" description="Ribosomal protein eL8/eL30/eS12/Gadd45" evidence="5">
    <location>
        <begin position="6"/>
        <end position="83"/>
    </location>
</feature>
<protein>
    <recommendedName>
        <fullName evidence="4">40S ribosomal protein S12</fullName>
    </recommendedName>
</protein>
<dbReference type="GO" id="GO:0006412">
    <property type="term" value="P:translation"/>
    <property type="evidence" value="ECO:0007669"/>
    <property type="project" value="InterPro"/>
</dbReference>
<dbReference type="Pfam" id="PF01248">
    <property type="entry name" value="Ribosomal_L7Ae"/>
    <property type="match status" value="1"/>
</dbReference>
<reference evidence="6 7" key="1">
    <citation type="journal article" date="2018" name="Mol. Biol. Evol.">
        <title>Analysis of the draft genome of the red seaweed Gracilariopsis chorda provides insights into genome size evolution in Rhodophyta.</title>
        <authorList>
            <person name="Lee J."/>
            <person name="Yang E.C."/>
            <person name="Graf L."/>
            <person name="Yang J.H."/>
            <person name="Qiu H."/>
            <person name="Zel Zion U."/>
            <person name="Chan C.X."/>
            <person name="Stephens T.G."/>
            <person name="Weber A.P.M."/>
            <person name="Boo G.H."/>
            <person name="Boo S.M."/>
            <person name="Kim K.M."/>
            <person name="Shin Y."/>
            <person name="Jung M."/>
            <person name="Lee S.J."/>
            <person name="Yim H.S."/>
            <person name="Lee J.H."/>
            <person name="Bhattacharya D."/>
            <person name="Yoon H.S."/>
        </authorList>
    </citation>
    <scope>NUCLEOTIDE SEQUENCE [LARGE SCALE GENOMIC DNA]</scope>
    <source>
        <strain evidence="6 7">SKKU-2015</strain>
        <tissue evidence="6">Whole body</tissue>
    </source>
</reference>
<dbReference type="GO" id="GO:0005840">
    <property type="term" value="C:ribosome"/>
    <property type="evidence" value="ECO:0007669"/>
    <property type="project" value="UniProtKB-KW"/>
</dbReference>
<dbReference type="GO" id="GO:1990904">
    <property type="term" value="C:ribonucleoprotein complex"/>
    <property type="evidence" value="ECO:0007669"/>
    <property type="project" value="UniProtKB-KW"/>
</dbReference>
<dbReference type="InterPro" id="IPR000530">
    <property type="entry name" value="Ribosomal_eS12"/>
</dbReference>
<evidence type="ECO:0000256" key="2">
    <source>
        <dbReference type="ARBA" id="ARBA00022980"/>
    </source>
</evidence>
<dbReference type="PRINTS" id="PR00972">
    <property type="entry name" value="RIBSOMALS12E"/>
</dbReference>
<evidence type="ECO:0000259" key="5">
    <source>
        <dbReference type="Pfam" id="PF01248"/>
    </source>
</evidence>
<dbReference type="Gene3D" id="3.30.1330.30">
    <property type="match status" value="1"/>
</dbReference>
<dbReference type="GO" id="GO:0003735">
    <property type="term" value="F:structural constituent of ribosome"/>
    <property type="evidence" value="ECO:0007669"/>
    <property type="project" value="InterPro"/>
</dbReference>
<keyword evidence="3 4" id="KW-0687">Ribonucleoprotein</keyword>
<dbReference type="SUPFAM" id="SSF55315">
    <property type="entry name" value="L30e-like"/>
    <property type="match status" value="1"/>
</dbReference>
<dbReference type="EMBL" id="NBIV01000746">
    <property type="protein sequence ID" value="PXF39549.1"/>
    <property type="molecule type" value="Genomic_DNA"/>
</dbReference>
<keyword evidence="7" id="KW-1185">Reference proteome</keyword>
<comment type="caution">
    <text evidence="6">The sequence shown here is derived from an EMBL/GenBank/DDBJ whole genome shotgun (WGS) entry which is preliminary data.</text>
</comment>
<gene>
    <name evidence="6" type="ORF">BWQ96_10754</name>
</gene>